<dbReference type="Proteomes" id="UP001157134">
    <property type="component" value="Unassembled WGS sequence"/>
</dbReference>
<protein>
    <submittedName>
        <fullName evidence="2">Uncharacterized protein</fullName>
    </submittedName>
</protein>
<sequence length="68" mass="8047">MMNKTIRYIVILSLLVLAIVFYSLGSIHELFILLILGFCFEAAFWIVAFRDHKREKRKAAKQYLQNLQ</sequence>
<dbReference type="RefSeq" id="WP_284301393.1">
    <property type="nucleotide sequence ID" value="NZ_BSSV01000011.1"/>
</dbReference>
<proteinExistence type="predicted"/>
<keyword evidence="1" id="KW-0812">Transmembrane</keyword>
<evidence type="ECO:0000256" key="1">
    <source>
        <dbReference type="SAM" id="Phobius"/>
    </source>
</evidence>
<accession>A0ABQ6HK18</accession>
<feature type="transmembrane region" description="Helical" evidence="1">
    <location>
        <begin position="30"/>
        <end position="49"/>
    </location>
</feature>
<gene>
    <name evidence="2" type="ORF">tloyanaT_36300</name>
</gene>
<evidence type="ECO:0000313" key="2">
    <source>
        <dbReference type="EMBL" id="GLX87377.1"/>
    </source>
</evidence>
<keyword evidence="3" id="KW-1185">Reference proteome</keyword>
<evidence type="ECO:0000313" key="3">
    <source>
        <dbReference type="Proteomes" id="UP001157134"/>
    </source>
</evidence>
<comment type="caution">
    <text evidence="2">The sequence shown here is derived from an EMBL/GenBank/DDBJ whole genome shotgun (WGS) entry which is preliminary data.</text>
</comment>
<feature type="transmembrane region" description="Helical" evidence="1">
    <location>
        <begin position="7"/>
        <end position="24"/>
    </location>
</feature>
<dbReference type="EMBL" id="BSSV01000011">
    <property type="protein sequence ID" value="GLX87377.1"/>
    <property type="molecule type" value="Genomic_DNA"/>
</dbReference>
<organism evidence="2 3">
    <name type="scientific">Thalassotalea loyana</name>
    <dbReference type="NCBI Taxonomy" id="280483"/>
    <lineage>
        <taxon>Bacteria</taxon>
        <taxon>Pseudomonadati</taxon>
        <taxon>Pseudomonadota</taxon>
        <taxon>Gammaproteobacteria</taxon>
        <taxon>Alteromonadales</taxon>
        <taxon>Colwelliaceae</taxon>
        <taxon>Thalassotalea</taxon>
    </lineage>
</organism>
<keyword evidence="1" id="KW-0472">Membrane</keyword>
<name>A0ABQ6HK18_9GAMM</name>
<keyword evidence="1" id="KW-1133">Transmembrane helix</keyword>
<reference evidence="2 3" key="1">
    <citation type="submission" date="2023-03" db="EMBL/GenBank/DDBJ databases">
        <title>Thalassotalea loyana LMG 22536T draft genome sequence.</title>
        <authorList>
            <person name="Sawabe T."/>
        </authorList>
    </citation>
    <scope>NUCLEOTIDE SEQUENCE [LARGE SCALE GENOMIC DNA]</scope>
    <source>
        <strain evidence="2 3">LMG 22536</strain>
    </source>
</reference>